<evidence type="ECO:0000313" key="2">
    <source>
        <dbReference type="Proteomes" id="UP000008909"/>
    </source>
</evidence>
<dbReference type="Proteomes" id="UP000008909">
    <property type="component" value="Unassembled WGS sequence"/>
</dbReference>
<organism evidence="1 2">
    <name type="scientific">Clonorchis sinensis</name>
    <name type="common">Chinese liver fluke</name>
    <dbReference type="NCBI Taxonomy" id="79923"/>
    <lineage>
        <taxon>Eukaryota</taxon>
        <taxon>Metazoa</taxon>
        <taxon>Spiralia</taxon>
        <taxon>Lophotrochozoa</taxon>
        <taxon>Platyhelminthes</taxon>
        <taxon>Trematoda</taxon>
        <taxon>Digenea</taxon>
        <taxon>Opisthorchiida</taxon>
        <taxon>Opisthorchiata</taxon>
        <taxon>Opisthorchiidae</taxon>
        <taxon>Clonorchis</taxon>
    </lineage>
</organism>
<proteinExistence type="predicted"/>
<keyword evidence="2" id="KW-1185">Reference proteome</keyword>
<reference evidence="1" key="1">
    <citation type="journal article" date="2011" name="Genome Biol.">
        <title>The draft genome of the carcinogenic human liver fluke Clonorchis sinensis.</title>
        <authorList>
            <person name="Wang X."/>
            <person name="Chen W."/>
            <person name="Huang Y."/>
            <person name="Sun J."/>
            <person name="Men J."/>
            <person name="Liu H."/>
            <person name="Luo F."/>
            <person name="Guo L."/>
            <person name="Lv X."/>
            <person name="Deng C."/>
            <person name="Zhou C."/>
            <person name="Fan Y."/>
            <person name="Li X."/>
            <person name="Huang L."/>
            <person name="Hu Y."/>
            <person name="Liang C."/>
            <person name="Hu X."/>
            <person name="Xu J."/>
            <person name="Yu X."/>
        </authorList>
    </citation>
    <scope>NUCLEOTIDE SEQUENCE [LARGE SCALE GENOMIC DNA]</scope>
    <source>
        <strain evidence="1">Henan</strain>
    </source>
</reference>
<accession>G7YM61</accession>
<gene>
    <name evidence="1" type="ORF">CLF_111970</name>
</gene>
<name>G7YM61_CLOSI</name>
<feature type="non-terminal residue" evidence="1">
    <location>
        <position position="1"/>
    </location>
</feature>
<sequence>YADVLIDVSKFAVSKFAVIFGPNHLAYNIRLFSYLFNFVKLYGCLDRFSCLPYESELGHLKDYIHGPKPPAVQPCRRLVERFGLDAVEEGIFLDDVGLPLRPSATCGCHRFPHKGVIFSKNFPDNRILLDETFADALSVQQEALASGYTFSAEQHEEGLLRGAKCKQYVHHSYYDGCSKKKRLASDFTNESETGYSADTTSLASVVINPPAPKRPDATTEKFPNTNLRQTKGTVHRWLENERHKVRKRLQRATDIDK</sequence>
<dbReference type="AlphaFoldDB" id="G7YM61"/>
<reference key="2">
    <citation type="submission" date="2011-10" db="EMBL/GenBank/DDBJ databases">
        <title>The genome and transcriptome sequence of Clonorchis sinensis provide insights into the carcinogenic liver fluke.</title>
        <authorList>
            <person name="Wang X."/>
            <person name="Huang Y."/>
            <person name="Chen W."/>
            <person name="Liu H."/>
            <person name="Guo L."/>
            <person name="Chen Y."/>
            <person name="Luo F."/>
            <person name="Zhou W."/>
            <person name="Sun J."/>
            <person name="Mao Q."/>
            <person name="Liang P."/>
            <person name="Zhou C."/>
            <person name="Tian Y."/>
            <person name="Men J."/>
            <person name="Lv X."/>
            <person name="Huang L."/>
            <person name="Zhou J."/>
            <person name="Hu Y."/>
            <person name="Li R."/>
            <person name="Zhang F."/>
            <person name="Lei H."/>
            <person name="Li X."/>
            <person name="Hu X."/>
            <person name="Liang C."/>
            <person name="Xu J."/>
            <person name="Wu Z."/>
            <person name="Yu X."/>
        </authorList>
    </citation>
    <scope>NUCLEOTIDE SEQUENCE</scope>
    <source>
        <strain>Henan</strain>
    </source>
</reference>
<protein>
    <submittedName>
        <fullName evidence="1">Uncharacterized protein</fullName>
    </submittedName>
</protein>
<dbReference type="EMBL" id="DF143695">
    <property type="protein sequence ID" value="GAA54042.1"/>
    <property type="molecule type" value="Genomic_DNA"/>
</dbReference>
<evidence type="ECO:0000313" key="1">
    <source>
        <dbReference type="EMBL" id="GAA54042.1"/>
    </source>
</evidence>